<evidence type="ECO:0000313" key="12">
    <source>
        <dbReference type="EMBL" id="KAH7125779.1"/>
    </source>
</evidence>
<comment type="function">
    <text evidence="1 11">Component of the MICOS complex, a large protein complex of the mitochondrial inner membrane that plays crucial roles in the maintenance of crista junctions, inner membrane architecture, and formation of contact sites to the outer membrane.</text>
</comment>
<comment type="subcellular location">
    <subcellularLocation>
        <location evidence="2">Membrane</location>
    </subcellularLocation>
    <subcellularLocation>
        <location evidence="11">Mitochondrion inner membrane</location>
        <topology evidence="11">Single-pass membrane protein</topology>
    </subcellularLocation>
</comment>
<comment type="subunit">
    <text evidence="11">Component of the mitochondrial contact site and cristae organizing system (MICOS) complex.</text>
</comment>
<evidence type="ECO:0000256" key="6">
    <source>
        <dbReference type="ARBA" id="ARBA00022989"/>
    </source>
</evidence>
<evidence type="ECO:0000256" key="11">
    <source>
        <dbReference type="RuleBase" id="RU363010"/>
    </source>
</evidence>
<evidence type="ECO:0000256" key="1">
    <source>
        <dbReference type="ARBA" id="ARBA00002689"/>
    </source>
</evidence>
<dbReference type="GO" id="GO:0044284">
    <property type="term" value="C:mitochondrial crista junction"/>
    <property type="evidence" value="ECO:0007669"/>
    <property type="project" value="InterPro"/>
</dbReference>
<name>A0A9P9INP7_9PLEO</name>
<keyword evidence="11" id="KW-0999">Mitochondrion inner membrane</keyword>
<dbReference type="OrthoDB" id="4037694at2759"/>
<evidence type="ECO:0000256" key="9">
    <source>
        <dbReference type="ARBA" id="ARBA00032159"/>
    </source>
</evidence>
<accession>A0A9P9INP7</accession>
<dbReference type="GO" id="GO:0042407">
    <property type="term" value="P:cristae formation"/>
    <property type="evidence" value="ECO:0007669"/>
    <property type="project" value="InterPro"/>
</dbReference>
<protein>
    <recommendedName>
        <fullName evidence="4 11">MICOS complex subunit MIC12</fullName>
    </recommendedName>
    <alternativeName>
        <fullName evidence="10 11">Altered inheritance of mitochondria protein 5, mitochondrial</fullName>
    </alternativeName>
    <alternativeName>
        <fullName evidence="9 11">Found in mitochondrial proteome protein 51</fullName>
    </alternativeName>
</protein>
<gene>
    <name evidence="12" type="ORF">B0J11DRAFT_615106</name>
</gene>
<reference evidence="12" key="1">
    <citation type="journal article" date="2021" name="Nat. Commun.">
        <title>Genetic determinants of endophytism in the Arabidopsis root mycobiome.</title>
        <authorList>
            <person name="Mesny F."/>
            <person name="Miyauchi S."/>
            <person name="Thiergart T."/>
            <person name="Pickel B."/>
            <person name="Atanasova L."/>
            <person name="Karlsson M."/>
            <person name="Huettel B."/>
            <person name="Barry K.W."/>
            <person name="Haridas S."/>
            <person name="Chen C."/>
            <person name="Bauer D."/>
            <person name="Andreopoulos W."/>
            <person name="Pangilinan J."/>
            <person name="LaButti K."/>
            <person name="Riley R."/>
            <person name="Lipzen A."/>
            <person name="Clum A."/>
            <person name="Drula E."/>
            <person name="Henrissat B."/>
            <person name="Kohler A."/>
            <person name="Grigoriev I.V."/>
            <person name="Martin F.M."/>
            <person name="Hacquard S."/>
        </authorList>
    </citation>
    <scope>NUCLEOTIDE SEQUENCE</scope>
    <source>
        <strain evidence="12">MPI-CAGE-CH-0243</strain>
    </source>
</reference>
<evidence type="ECO:0000256" key="3">
    <source>
        <dbReference type="ARBA" id="ARBA00009188"/>
    </source>
</evidence>
<sequence length="111" mass="12662">MGFTTGFLGGFTLTSAVLYLSISLHQKNRATQAALLRQQRFVLTNTVEPQPPAPEPLPREVPVGLAEMAKDRWNRELEGVVRRIYETDWRKVRETAEDRVGGVLEQLREKK</sequence>
<keyword evidence="5 11" id="KW-0812">Transmembrane</keyword>
<keyword evidence="8 11" id="KW-0472">Membrane</keyword>
<dbReference type="InterPro" id="IPR031463">
    <property type="entry name" value="Mic12"/>
</dbReference>
<dbReference type="EMBL" id="JAGMWT010000007">
    <property type="protein sequence ID" value="KAH7125779.1"/>
    <property type="molecule type" value="Genomic_DNA"/>
</dbReference>
<comment type="caution">
    <text evidence="12">The sequence shown here is derived from an EMBL/GenBank/DDBJ whole genome shotgun (WGS) entry which is preliminary data.</text>
</comment>
<organism evidence="12 13">
    <name type="scientific">Dendryphion nanum</name>
    <dbReference type="NCBI Taxonomy" id="256645"/>
    <lineage>
        <taxon>Eukaryota</taxon>
        <taxon>Fungi</taxon>
        <taxon>Dikarya</taxon>
        <taxon>Ascomycota</taxon>
        <taxon>Pezizomycotina</taxon>
        <taxon>Dothideomycetes</taxon>
        <taxon>Pleosporomycetidae</taxon>
        <taxon>Pleosporales</taxon>
        <taxon>Torulaceae</taxon>
        <taxon>Dendryphion</taxon>
    </lineage>
</organism>
<evidence type="ECO:0000256" key="10">
    <source>
        <dbReference type="ARBA" id="ARBA00032985"/>
    </source>
</evidence>
<evidence type="ECO:0000256" key="7">
    <source>
        <dbReference type="ARBA" id="ARBA00023128"/>
    </source>
</evidence>
<proteinExistence type="inferred from homology"/>
<evidence type="ECO:0000256" key="8">
    <source>
        <dbReference type="ARBA" id="ARBA00023136"/>
    </source>
</evidence>
<evidence type="ECO:0000313" key="13">
    <source>
        <dbReference type="Proteomes" id="UP000700596"/>
    </source>
</evidence>
<dbReference type="Proteomes" id="UP000700596">
    <property type="component" value="Unassembled WGS sequence"/>
</dbReference>
<evidence type="ECO:0000256" key="5">
    <source>
        <dbReference type="ARBA" id="ARBA00022692"/>
    </source>
</evidence>
<dbReference type="Pfam" id="PF17050">
    <property type="entry name" value="AIM5"/>
    <property type="match status" value="1"/>
</dbReference>
<keyword evidence="13" id="KW-1185">Reference proteome</keyword>
<feature type="transmembrane region" description="Helical" evidence="11">
    <location>
        <begin position="6"/>
        <end position="24"/>
    </location>
</feature>
<comment type="similarity">
    <text evidence="3 11">Belongs to the MICOS complex subunit Mic12 family.</text>
</comment>
<evidence type="ECO:0000256" key="2">
    <source>
        <dbReference type="ARBA" id="ARBA00004370"/>
    </source>
</evidence>
<evidence type="ECO:0000256" key="4">
    <source>
        <dbReference type="ARBA" id="ARBA00018170"/>
    </source>
</evidence>
<dbReference type="AlphaFoldDB" id="A0A9P9INP7"/>
<dbReference type="GO" id="GO:0061617">
    <property type="term" value="C:MICOS complex"/>
    <property type="evidence" value="ECO:0007669"/>
    <property type="project" value="UniProtKB-UniRule"/>
</dbReference>
<keyword evidence="7 11" id="KW-0496">Mitochondrion</keyword>
<keyword evidence="6 11" id="KW-1133">Transmembrane helix</keyword>